<dbReference type="EMBL" id="MEYS01000001">
    <property type="protein sequence ID" value="OGD34393.1"/>
    <property type="molecule type" value="Genomic_DNA"/>
</dbReference>
<dbReference type="STRING" id="1797298.A2988_02600"/>
<dbReference type="InterPro" id="IPR050250">
    <property type="entry name" value="Macrolide_Exporter_MacB"/>
</dbReference>
<evidence type="ECO:0008006" key="12">
    <source>
        <dbReference type="Google" id="ProtNLM"/>
    </source>
</evidence>
<dbReference type="Proteomes" id="UP000176650">
    <property type="component" value="Unassembled WGS sequence"/>
</dbReference>
<dbReference type="PANTHER" id="PTHR30572:SF4">
    <property type="entry name" value="ABC TRANSPORTER PERMEASE YTRF"/>
    <property type="match status" value="1"/>
</dbReference>
<evidence type="ECO:0000256" key="1">
    <source>
        <dbReference type="ARBA" id="ARBA00004651"/>
    </source>
</evidence>
<evidence type="ECO:0000256" key="7">
    <source>
        <dbReference type="SAM" id="Phobius"/>
    </source>
</evidence>
<evidence type="ECO:0000313" key="10">
    <source>
        <dbReference type="EMBL" id="OGD34393.1"/>
    </source>
</evidence>
<feature type="transmembrane region" description="Helical" evidence="7">
    <location>
        <begin position="267"/>
        <end position="293"/>
    </location>
</feature>
<dbReference type="InterPro" id="IPR003838">
    <property type="entry name" value="ABC3_permease_C"/>
</dbReference>
<feature type="domain" description="ABC3 transporter permease C-terminal" evidence="8">
    <location>
        <begin position="271"/>
        <end position="395"/>
    </location>
</feature>
<sequence>MKLKDIAKLSTRMFKTNPARTWLTILGMGVGIAAVVVLVGLGFGLQGLLLEKIVYGETLLSLSVVNPPSKAVILDAAHLASFAKIDQVKDVSPLVSFPALMTYGGLTGNVFLQGVNASYFRYSGIITEEGELFKDGEEEQARSSVIISKGALKLFGIKNPSEVVGKSVRFRVFVPKEGAAETEEVSLNKDYRVRGVTNDNSAIIAIMPLVEFSSKFHIGHYEKAQVRVIKSEFLDAVQAELVKQGFMVTGLSKTVDQANKIFKGVQAVLAVFGGIALVVSAIGMFNTMTVTLLERTNEIGVMRTIGGSPSNIKVLFVSEAIIVGFLGGVAGIAIGVGIGLLLNALMNTVASHFGGAAVTLFKFPLPFLLFIIAFSGIVGFLTGVFPARRAAALNPLDAIRYK</sequence>
<dbReference type="PANTHER" id="PTHR30572">
    <property type="entry name" value="MEMBRANE COMPONENT OF TRANSPORTER-RELATED"/>
    <property type="match status" value="1"/>
</dbReference>
<keyword evidence="5 7" id="KW-0472">Membrane</keyword>
<comment type="subcellular location">
    <subcellularLocation>
        <location evidence="1">Cell membrane</location>
        <topology evidence="1">Multi-pass membrane protein</topology>
    </subcellularLocation>
</comment>
<feature type="domain" description="MacB-like periplasmic core" evidence="9">
    <location>
        <begin position="21"/>
        <end position="242"/>
    </location>
</feature>
<dbReference type="GO" id="GO:0022857">
    <property type="term" value="F:transmembrane transporter activity"/>
    <property type="evidence" value="ECO:0007669"/>
    <property type="project" value="TreeGrafter"/>
</dbReference>
<gene>
    <name evidence="10" type="ORF">A2988_02600</name>
</gene>
<feature type="transmembrane region" description="Helical" evidence="7">
    <location>
        <begin position="314"/>
        <end position="345"/>
    </location>
</feature>
<organism evidence="10 11">
    <name type="scientific">Candidatus Azambacteria bacterium RIFCSPLOWO2_01_FULL_46_25</name>
    <dbReference type="NCBI Taxonomy" id="1797298"/>
    <lineage>
        <taxon>Bacteria</taxon>
        <taxon>Candidatus Azamiibacteriota</taxon>
    </lineage>
</organism>
<reference evidence="10 11" key="1">
    <citation type="journal article" date="2016" name="Nat. Commun.">
        <title>Thousands of microbial genomes shed light on interconnected biogeochemical processes in an aquifer system.</title>
        <authorList>
            <person name="Anantharaman K."/>
            <person name="Brown C.T."/>
            <person name="Hug L.A."/>
            <person name="Sharon I."/>
            <person name="Castelle C.J."/>
            <person name="Probst A.J."/>
            <person name="Thomas B.C."/>
            <person name="Singh A."/>
            <person name="Wilkins M.J."/>
            <person name="Karaoz U."/>
            <person name="Brodie E.L."/>
            <person name="Williams K.H."/>
            <person name="Hubbard S.S."/>
            <person name="Banfield J.F."/>
        </authorList>
    </citation>
    <scope>NUCLEOTIDE SEQUENCE [LARGE SCALE GENOMIC DNA]</scope>
</reference>
<dbReference type="AlphaFoldDB" id="A0A1F5BUX0"/>
<evidence type="ECO:0000256" key="2">
    <source>
        <dbReference type="ARBA" id="ARBA00022475"/>
    </source>
</evidence>
<evidence type="ECO:0000256" key="6">
    <source>
        <dbReference type="ARBA" id="ARBA00038076"/>
    </source>
</evidence>
<comment type="caution">
    <text evidence="10">The sequence shown here is derived from an EMBL/GenBank/DDBJ whole genome shotgun (WGS) entry which is preliminary data.</text>
</comment>
<keyword evidence="2" id="KW-1003">Cell membrane</keyword>
<dbReference type="GO" id="GO:0005886">
    <property type="term" value="C:plasma membrane"/>
    <property type="evidence" value="ECO:0007669"/>
    <property type="project" value="UniProtKB-SubCell"/>
</dbReference>
<comment type="similarity">
    <text evidence="6">Belongs to the ABC-4 integral membrane protein family.</text>
</comment>
<keyword evidence="4 7" id="KW-1133">Transmembrane helix</keyword>
<evidence type="ECO:0000256" key="4">
    <source>
        <dbReference type="ARBA" id="ARBA00022989"/>
    </source>
</evidence>
<feature type="transmembrane region" description="Helical" evidence="7">
    <location>
        <begin position="21"/>
        <end position="45"/>
    </location>
</feature>
<evidence type="ECO:0000259" key="9">
    <source>
        <dbReference type="Pfam" id="PF12704"/>
    </source>
</evidence>
<evidence type="ECO:0000256" key="5">
    <source>
        <dbReference type="ARBA" id="ARBA00023136"/>
    </source>
</evidence>
<name>A0A1F5BUX0_9BACT</name>
<protein>
    <recommendedName>
        <fullName evidence="12">ABC3 transporter permease protein domain-containing protein</fullName>
    </recommendedName>
</protein>
<accession>A0A1F5BUX0</accession>
<evidence type="ECO:0000313" key="11">
    <source>
        <dbReference type="Proteomes" id="UP000176650"/>
    </source>
</evidence>
<dbReference type="Pfam" id="PF12704">
    <property type="entry name" value="MacB_PCD"/>
    <property type="match status" value="1"/>
</dbReference>
<feature type="transmembrane region" description="Helical" evidence="7">
    <location>
        <begin position="365"/>
        <end position="385"/>
    </location>
</feature>
<evidence type="ECO:0000259" key="8">
    <source>
        <dbReference type="Pfam" id="PF02687"/>
    </source>
</evidence>
<proteinExistence type="inferred from homology"/>
<dbReference type="Pfam" id="PF02687">
    <property type="entry name" value="FtsX"/>
    <property type="match status" value="1"/>
</dbReference>
<keyword evidence="3 7" id="KW-0812">Transmembrane</keyword>
<dbReference type="InterPro" id="IPR025857">
    <property type="entry name" value="MacB_PCD"/>
</dbReference>
<evidence type="ECO:0000256" key="3">
    <source>
        <dbReference type="ARBA" id="ARBA00022692"/>
    </source>
</evidence>